<dbReference type="FunFam" id="3.90.870.10:FF:000009">
    <property type="entry name" value="Threonylcarbamoyl-AMP synthase, putative"/>
    <property type="match status" value="1"/>
</dbReference>
<dbReference type="STRING" id="5722.A2EIG0"/>
<keyword evidence="17" id="KW-1185">Reference proteome</keyword>
<evidence type="ECO:0000256" key="9">
    <source>
        <dbReference type="ARBA" id="ARBA00022741"/>
    </source>
</evidence>
<evidence type="ECO:0000256" key="7">
    <source>
        <dbReference type="ARBA" id="ARBA00022694"/>
    </source>
</evidence>
<feature type="binding site" evidence="14">
    <location>
        <position position="141"/>
    </location>
    <ligand>
        <name>ATP</name>
        <dbReference type="ChEBI" id="CHEBI:30616"/>
    </ligand>
</feature>
<evidence type="ECO:0000256" key="12">
    <source>
        <dbReference type="ARBA" id="ARBA00048366"/>
    </source>
</evidence>
<dbReference type="PROSITE" id="PS51163">
    <property type="entry name" value="YRDC"/>
    <property type="match status" value="1"/>
</dbReference>
<evidence type="ECO:0000256" key="8">
    <source>
        <dbReference type="ARBA" id="ARBA00022695"/>
    </source>
</evidence>
<keyword evidence="10 13" id="KW-0067">ATP-binding</keyword>
<dbReference type="InterPro" id="IPR017945">
    <property type="entry name" value="DHBP_synth_RibB-like_a/b_dom"/>
</dbReference>
<dbReference type="PANTHER" id="PTHR17490:SF16">
    <property type="entry name" value="THREONYLCARBAMOYL-AMP SYNTHASE"/>
    <property type="match status" value="1"/>
</dbReference>
<evidence type="ECO:0000256" key="11">
    <source>
        <dbReference type="ARBA" id="ARBA00029774"/>
    </source>
</evidence>
<dbReference type="GO" id="GO:0005737">
    <property type="term" value="C:cytoplasm"/>
    <property type="evidence" value="ECO:0000318"/>
    <property type="project" value="GO_Central"/>
</dbReference>
<dbReference type="KEGG" id="tva:4765458"/>
<feature type="binding site" evidence="14">
    <location>
        <position position="149"/>
    </location>
    <ligand>
        <name>ATP</name>
        <dbReference type="ChEBI" id="CHEBI:30616"/>
    </ligand>
</feature>
<dbReference type="EMBL" id="DS113397">
    <property type="protein sequence ID" value="EAY07565.1"/>
    <property type="molecule type" value="Genomic_DNA"/>
</dbReference>
<evidence type="ECO:0000256" key="6">
    <source>
        <dbReference type="ARBA" id="ARBA00022679"/>
    </source>
</evidence>
<keyword evidence="7 13" id="KW-0819">tRNA processing</keyword>
<dbReference type="eggNOG" id="KOG3051">
    <property type="taxonomic scope" value="Eukaryota"/>
</dbReference>
<dbReference type="InterPro" id="IPR050156">
    <property type="entry name" value="TC-AMP_synthase_SUA5"/>
</dbReference>
<dbReference type="NCBIfam" id="TIGR00057">
    <property type="entry name" value="L-threonylcarbamoyladenylate synthase"/>
    <property type="match status" value="1"/>
</dbReference>
<keyword evidence="9 13" id="KW-0547">Nucleotide-binding</keyword>
<keyword evidence="8 13" id="KW-0548">Nucleotidyltransferase</keyword>
<dbReference type="SUPFAM" id="SSF55821">
    <property type="entry name" value="YrdC/RibB"/>
    <property type="match status" value="1"/>
</dbReference>
<dbReference type="VEuPathDB" id="TrichDB:TVAGG3_0049970"/>
<dbReference type="InParanoid" id="A2EIG0"/>
<gene>
    <name evidence="16" type="ORF">TVAG_212040</name>
</gene>
<reference evidence="16" key="2">
    <citation type="journal article" date="2007" name="Science">
        <title>Draft genome sequence of the sexually transmitted pathogen Trichomonas vaginalis.</title>
        <authorList>
            <person name="Carlton J.M."/>
            <person name="Hirt R.P."/>
            <person name="Silva J.C."/>
            <person name="Delcher A.L."/>
            <person name="Schatz M."/>
            <person name="Zhao Q."/>
            <person name="Wortman J.R."/>
            <person name="Bidwell S.L."/>
            <person name="Alsmark U.C.M."/>
            <person name="Besteiro S."/>
            <person name="Sicheritz-Ponten T."/>
            <person name="Noel C.J."/>
            <person name="Dacks J.B."/>
            <person name="Foster P.G."/>
            <person name="Simillion C."/>
            <person name="Van de Peer Y."/>
            <person name="Miranda-Saavedra D."/>
            <person name="Barton G.J."/>
            <person name="Westrop G.D."/>
            <person name="Mueller S."/>
            <person name="Dessi D."/>
            <person name="Fiori P.L."/>
            <person name="Ren Q."/>
            <person name="Paulsen I."/>
            <person name="Zhang H."/>
            <person name="Bastida-Corcuera F.D."/>
            <person name="Simoes-Barbosa A."/>
            <person name="Brown M.T."/>
            <person name="Hayes R.D."/>
            <person name="Mukherjee M."/>
            <person name="Okumura C.Y."/>
            <person name="Schneider R."/>
            <person name="Smith A.J."/>
            <person name="Vanacova S."/>
            <person name="Villalvazo M."/>
            <person name="Haas B.J."/>
            <person name="Pertea M."/>
            <person name="Feldblyum T.V."/>
            <person name="Utterback T.R."/>
            <person name="Shu C.L."/>
            <person name="Osoegawa K."/>
            <person name="de Jong P.J."/>
            <person name="Hrdy I."/>
            <person name="Horvathova L."/>
            <person name="Zubacova Z."/>
            <person name="Dolezal P."/>
            <person name="Malik S.B."/>
            <person name="Logsdon J.M. Jr."/>
            <person name="Henze K."/>
            <person name="Gupta A."/>
            <person name="Wang C.C."/>
            <person name="Dunne R.L."/>
            <person name="Upcroft J.A."/>
            <person name="Upcroft P."/>
            <person name="White O."/>
            <person name="Salzberg S.L."/>
            <person name="Tang P."/>
            <person name="Chiu C.-H."/>
            <person name="Lee Y.-S."/>
            <person name="Embley T.M."/>
            <person name="Coombs G.H."/>
            <person name="Mottram J.C."/>
            <person name="Tachezy J."/>
            <person name="Fraser-Liggett C.M."/>
            <person name="Johnson P.J."/>
        </authorList>
    </citation>
    <scope>NUCLEOTIDE SEQUENCE [LARGE SCALE GENOMIC DNA]</scope>
    <source>
        <strain evidence="16">G3</strain>
    </source>
</reference>
<evidence type="ECO:0000256" key="14">
    <source>
        <dbReference type="PIRSR" id="PIRSR004930-1"/>
    </source>
</evidence>
<protein>
    <recommendedName>
        <fullName evidence="4 13">Threonylcarbamoyl-AMP synthase</fullName>
        <shortName evidence="13">TC-AMP synthase</shortName>
        <ecNumber evidence="3 13">2.7.7.87</ecNumber>
    </recommendedName>
    <alternativeName>
        <fullName evidence="11 13">L-threonylcarbamoyladenylate synthase</fullName>
    </alternativeName>
</protein>
<name>A2EIG0_TRIV3</name>
<dbReference type="OMA" id="MITHYAP"/>
<evidence type="ECO:0000256" key="10">
    <source>
        <dbReference type="ARBA" id="ARBA00022840"/>
    </source>
</evidence>
<organism evidence="16 17">
    <name type="scientific">Trichomonas vaginalis (strain ATCC PRA-98 / G3)</name>
    <dbReference type="NCBI Taxonomy" id="412133"/>
    <lineage>
        <taxon>Eukaryota</taxon>
        <taxon>Metamonada</taxon>
        <taxon>Parabasalia</taxon>
        <taxon>Trichomonadida</taxon>
        <taxon>Trichomonadidae</taxon>
        <taxon>Trichomonas</taxon>
    </lineage>
</organism>
<dbReference type="SMR" id="A2EIG0"/>
<evidence type="ECO:0000256" key="5">
    <source>
        <dbReference type="ARBA" id="ARBA00022490"/>
    </source>
</evidence>
<feature type="binding site" evidence="14">
    <location>
        <position position="139"/>
    </location>
    <ligand>
        <name>L-threonine</name>
        <dbReference type="ChEBI" id="CHEBI:57926"/>
    </ligand>
</feature>
<dbReference type="VEuPathDB" id="TrichDB:TVAG_212040"/>
<dbReference type="PIRSF" id="PIRSF004930">
    <property type="entry name" value="Tln_factor_SUA5"/>
    <property type="match status" value="1"/>
</dbReference>
<keyword evidence="5 13" id="KW-0963">Cytoplasm</keyword>
<feature type="binding site" evidence="14">
    <location>
        <position position="119"/>
    </location>
    <ligand>
        <name>L-threonine</name>
        <dbReference type="ChEBI" id="CHEBI:57926"/>
    </ligand>
</feature>
<evidence type="ECO:0000256" key="3">
    <source>
        <dbReference type="ARBA" id="ARBA00012584"/>
    </source>
</evidence>
<dbReference type="Pfam" id="PF03481">
    <property type="entry name" value="Sua5_C"/>
    <property type="match status" value="1"/>
</dbReference>
<dbReference type="AlphaFoldDB" id="A2EIG0"/>
<feature type="binding site" evidence="14">
    <location>
        <position position="31"/>
    </location>
    <ligand>
        <name>L-threonine</name>
        <dbReference type="ChEBI" id="CHEBI:57926"/>
    </ligand>
</feature>
<dbReference type="GO" id="GO:0061710">
    <property type="term" value="F:L-threonylcarbamoyladenylate synthase"/>
    <property type="evidence" value="ECO:0007669"/>
    <property type="project" value="UniProtKB-EC"/>
</dbReference>
<dbReference type="EC" id="2.7.7.87" evidence="3 13"/>
<feature type="binding site" evidence="14">
    <location>
        <position position="62"/>
    </location>
    <ligand>
        <name>L-threonine</name>
        <dbReference type="ChEBI" id="CHEBI:57926"/>
    </ligand>
</feature>
<dbReference type="Pfam" id="PF01300">
    <property type="entry name" value="Sua5_yciO_yrdC"/>
    <property type="match status" value="1"/>
</dbReference>
<comment type="subcellular location">
    <subcellularLocation>
        <location evidence="1 13">Cytoplasm</location>
    </subcellularLocation>
</comment>
<evidence type="ECO:0000256" key="13">
    <source>
        <dbReference type="PIRNR" id="PIRNR004930"/>
    </source>
</evidence>
<dbReference type="RefSeq" id="XP_001319788.1">
    <property type="nucleotide sequence ID" value="XM_001319753.1"/>
</dbReference>
<dbReference type="FunCoup" id="A2EIG0">
    <property type="interactions" value="222"/>
</dbReference>
<evidence type="ECO:0000256" key="4">
    <source>
        <dbReference type="ARBA" id="ARBA00015492"/>
    </source>
</evidence>
<comment type="function">
    <text evidence="13">Required for the formation of a threonylcarbamoyl group on adenosine at position 37 (t(6)A37) in tRNAs that read codons beginning with adenine.</text>
</comment>
<dbReference type="Proteomes" id="UP000001542">
    <property type="component" value="Unassembled WGS sequence"/>
</dbReference>
<dbReference type="GO" id="GO:0008033">
    <property type="term" value="P:tRNA processing"/>
    <property type="evidence" value="ECO:0007669"/>
    <property type="project" value="UniProtKB-KW"/>
</dbReference>
<feature type="binding site" evidence="14">
    <location>
        <position position="231"/>
    </location>
    <ligand>
        <name>ATP</name>
        <dbReference type="ChEBI" id="CHEBI:30616"/>
    </ligand>
</feature>
<feature type="binding site" evidence="14">
    <location>
        <position position="53"/>
    </location>
    <ligand>
        <name>ATP</name>
        <dbReference type="ChEBI" id="CHEBI:30616"/>
    </ligand>
</feature>
<dbReference type="InterPro" id="IPR010923">
    <property type="entry name" value="T(6)A37_SUA5"/>
</dbReference>
<dbReference type="GO" id="GO:0006450">
    <property type="term" value="P:regulation of translational fidelity"/>
    <property type="evidence" value="ECO:0000318"/>
    <property type="project" value="GO_Central"/>
</dbReference>
<proteinExistence type="inferred from homology"/>
<sequence>MAKVLTTSEEDLTIAAKQINAGGLVAFPTETVYGLGAHLEEKALAQIFAAKHRPYSDPLITHFATAEAAKKYLILTDEESANFDKLAAAFWPGPMTLVAPATKAVPPLVMAGTGCVGVRVPSHPIAHRFLEICGEPVAAPSANLFGHVSPTTCDHVMYDLGQTPDLLVISGGNATIGIESTVLRLHGKNITVLRPGFITAGQVEQVIPGSVTRDAGVQEKLASPGHETRHYAPNMPTYLVRKQGSKDAVEQTVSLTPDTVLIDFNRTFSTASSQVLRYFDLSPVGNVADAVRNVYNVLRDAEVTPGAKQCIIADILESGNHDDTHDNELCNSLRDRLLRSASHQIRTLIL</sequence>
<dbReference type="PANTHER" id="PTHR17490">
    <property type="entry name" value="SUA5"/>
    <property type="match status" value="1"/>
</dbReference>
<dbReference type="InterPro" id="IPR006070">
    <property type="entry name" value="Sua5-like_dom"/>
</dbReference>
<evidence type="ECO:0000313" key="17">
    <source>
        <dbReference type="Proteomes" id="UP000001542"/>
    </source>
</evidence>
<comment type="catalytic activity">
    <reaction evidence="12 13">
        <text>L-threonine + hydrogencarbonate + ATP = L-threonylcarbamoyladenylate + diphosphate + H2O</text>
        <dbReference type="Rhea" id="RHEA:36407"/>
        <dbReference type="ChEBI" id="CHEBI:15377"/>
        <dbReference type="ChEBI" id="CHEBI:17544"/>
        <dbReference type="ChEBI" id="CHEBI:30616"/>
        <dbReference type="ChEBI" id="CHEBI:33019"/>
        <dbReference type="ChEBI" id="CHEBI:57926"/>
        <dbReference type="ChEBI" id="CHEBI:73682"/>
        <dbReference type="EC" id="2.7.7.87"/>
    </reaction>
</comment>
<feature type="binding site" evidence="14">
    <location>
        <position position="180"/>
    </location>
    <ligand>
        <name>L-threonine</name>
        <dbReference type="ChEBI" id="CHEBI:57926"/>
    </ligand>
</feature>
<dbReference type="OrthoDB" id="412787at2759"/>
<dbReference type="GO" id="GO:0000049">
    <property type="term" value="F:tRNA binding"/>
    <property type="evidence" value="ECO:0000318"/>
    <property type="project" value="GO_Central"/>
</dbReference>
<evidence type="ECO:0000313" key="16">
    <source>
        <dbReference type="EMBL" id="EAY07565.1"/>
    </source>
</evidence>
<evidence type="ECO:0000256" key="1">
    <source>
        <dbReference type="ARBA" id="ARBA00004496"/>
    </source>
</evidence>
<dbReference type="GO" id="GO:0016779">
    <property type="term" value="F:nucleotidyltransferase activity"/>
    <property type="evidence" value="ECO:0000318"/>
    <property type="project" value="GO_Central"/>
</dbReference>
<evidence type="ECO:0000259" key="15">
    <source>
        <dbReference type="PROSITE" id="PS51163"/>
    </source>
</evidence>
<reference evidence="16" key="1">
    <citation type="submission" date="2006-10" db="EMBL/GenBank/DDBJ databases">
        <authorList>
            <person name="Amadeo P."/>
            <person name="Zhao Q."/>
            <person name="Wortman J."/>
            <person name="Fraser-Liggett C."/>
            <person name="Carlton J."/>
        </authorList>
    </citation>
    <scope>NUCLEOTIDE SEQUENCE</scope>
    <source>
        <strain evidence="16">G3</strain>
    </source>
</reference>
<dbReference type="GO" id="GO:0003725">
    <property type="term" value="F:double-stranded RNA binding"/>
    <property type="evidence" value="ECO:0007669"/>
    <property type="project" value="UniProtKB-UniRule"/>
</dbReference>
<feature type="binding site" evidence="14">
    <location>
        <position position="194"/>
    </location>
    <ligand>
        <name>ATP</name>
        <dbReference type="ChEBI" id="CHEBI:30616"/>
    </ligand>
</feature>
<dbReference type="Gene3D" id="3.40.50.11030">
    <property type="entry name" value="Threonylcarbamoyl-AMP synthase, C-terminal domain"/>
    <property type="match status" value="1"/>
</dbReference>
<accession>A2EIG0</accession>
<keyword evidence="6 13" id="KW-0808">Transferase</keyword>
<dbReference type="InterPro" id="IPR038385">
    <property type="entry name" value="Sua5/YwlC_C"/>
</dbReference>
<comment type="similarity">
    <text evidence="2 13">Belongs to the SUA5 family.</text>
</comment>
<dbReference type="InterPro" id="IPR005145">
    <property type="entry name" value="Sua5_C"/>
</dbReference>
<dbReference type="GO" id="GO:0005524">
    <property type="term" value="F:ATP binding"/>
    <property type="evidence" value="ECO:0007669"/>
    <property type="project" value="UniProtKB-UniRule"/>
</dbReference>
<feature type="domain" description="YrdC-like" evidence="15">
    <location>
        <begin position="9"/>
        <end position="198"/>
    </location>
</feature>
<evidence type="ECO:0000256" key="2">
    <source>
        <dbReference type="ARBA" id="ARBA00007663"/>
    </source>
</evidence>
<dbReference type="Gene3D" id="3.90.870.10">
    <property type="entry name" value="DHBP synthase"/>
    <property type="match status" value="1"/>
</dbReference>